<dbReference type="STRING" id="45286.A0A0X8HV25"/>
<dbReference type="AlphaFoldDB" id="A0A0X8HV25"/>
<dbReference type="GO" id="GO:0016020">
    <property type="term" value="C:membrane"/>
    <property type="evidence" value="ECO:0007669"/>
    <property type="project" value="InterPro"/>
</dbReference>
<evidence type="ECO:0000256" key="2">
    <source>
        <dbReference type="SAM" id="Phobius"/>
    </source>
</evidence>
<keyword evidence="2" id="KW-0472">Membrane</keyword>
<dbReference type="GO" id="GO:0043332">
    <property type="term" value="C:mating projection tip"/>
    <property type="evidence" value="ECO:0007669"/>
    <property type="project" value="TreeGrafter"/>
</dbReference>
<dbReference type="PANTHER" id="PTHR28092">
    <property type="entry name" value="FACTOR-INDUCED GENE 1 PROTEIN"/>
    <property type="match status" value="1"/>
</dbReference>
<dbReference type="RefSeq" id="XP_017989020.1">
    <property type="nucleotide sequence ID" value="XM_018133817.1"/>
</dbReference>
<dbReference type="PIRSF" id="PIRSF007138">
    <property type="entry name" value="FIG1"/>
    <property type="match status" value="1"/>
</dbReference>
<dbReference type="PANTHER" id="PTHR28092:SF1">
    <property type="entry name" value="FACTOR-INDUCED GENE 1 PROTEIN"/>
    <property type="match status" value="1"/>
</dbReference>
<dbReference type="OrthoDB" id="4089394at2759"/>
<dbReference type="InterPro" id="IPR033481">
    <property type="entry name" value="Dni1/Fig1"/>
</dbReference>
<evidence type="ECO:0000313" key="4">
    <source>
        <dbReference type="Proteomes" id="UP000243052"/>
    </source>
</evidence>
<dbReference type="GO" id="GO:0000747">
    <property type="term" value="P:conjugation with cellular fusion"/>
    <property type="evidence" value="ECO:0007669"/>
    <property type="project" value="TreeGrafter"/>
</dbReference>
<evidence type="ECO:0000313" key="3">
    <source>
        <dbReference type="EMBL" id="AMD22024.1"/>
    </source>
</evidence>
<name>A0A0X8HV25_9SACH</name>
<protein>
    <submittedName>
        <fullName evidence="3">HGL316Wp</fullName>
    </submittedName>
</protein>
<feature type="transmembrane region" description="Helical" evidence="2">
    <location>
        <begin position="235"/>
        <end position="255"/>
    </location>
</feature>
<evidence type="ECO:0000256" key="1">
    <source>
        <dbReference type="SAM" id="MobiDB-lite"/>
    </source>
</evidence>
<dbReference type="GeneID" id="28725352"/>
<feature type="region of interest" description="Disordered" evidence="1">
    <location>
        <begin position="261"/>
        <end position="293"/>
    </location>
</feature>
<dbReference type="EMBL" id="CP014247">
    <property type="protein sequence ID" value="AMD22024.1"/>
    <property type="molecule type" value="Genomic_DNA"/>
</dbReference>
<keyword evidence="2" id="KW-0812">Transmembrane</keyword>
<gene>
    <name evidence="3" type="ORF">AW171_hschr74032</name>
</gene>
<keyword evidence="2" id="KW-1133">Transmembrane helix</keyword>
<sequence>MFGITFFVLKRMPRVFTLMFSFITVFLTVFLLLGCHDPAQHSTYVTRYQFNKASPLYPVIQNSFAADNATKGLEKVRVYVGYLGVCVRDIPPAYSSESIACFGRKNFTSSPLYDALNIKVFNIPSAKSEDSKNTQLNMLELAHIQVADVMQPYLLSACTILTLLMFFMIVYVLIPMLPSKRVFHIGLVAITPVLVILFSASSIWTHVASTSAKRLIPQASMDIIAISKGKKASSMTWLSCILIILNCIILWAVYIKDRRNEDDEPPQRAEYNKYSRNDYGRYPSDGSTIESKR</sequence>
<keyword evidence="4" id="KW-1185">Reference proteome</keyword>
<dbReference type="Proteomes" id="UP000243052">
    <property type="component" value="Chromosome vii"/>
</dbReference>
<reference evidence="3 4" key="1">
    <citation type="submission" date="2016-01" db="EMBL/GenBank/DDBJ databases">
        <title>Genome sequence of the yeast Holleya sinecauda.</title>
        <authorList>
            <person name="Dietrich F.S."/>
        </authorList>
    </citation>
    <scope>NUCLEOTIDE SEQUENCE [LARGE SCALE GENOMIC DNA]</scope>
    <source>
        <strain evidence="3 4">ATCC 58844</strain>
    </source>
</reference>
<feature type="transmembrane region" description="Helical" evidence="2">
    <location>
        <begin position="153"/>
        <end position="174"/>
    </location>
</feature>
<dbReference type="InterPro" id="IPR016509">
    <property type="entry name" value="Fig1"/>
</dbReference>
<accession>A0A0X8HV25</accession>
<feature type="transmembrane region" description="Helical" evidence="2">
    <location>
        <begin position="12"/>
        <end position="33"/>
    </location>
</feature>
<feature type="compositionally biased region" description="Basic and acidic residues" evidence="1">
    <location>
        <begin position="261"/>
        <end position="279"/>
    </location>
</feature>
<organism evidence="3 4">
    <name type="scientific">Eremothecium sinecaudum</name>
    <dbReference type="NCBI Taxonomy" id="45286"/>
    <lineage>
        <taxon>Eukaryota</taxon>
        <taxon>Fungi</taxon>
        <taxon>Dikarya</taxon>
        <taxon>Ascomycota</taxon>
        <taxon>Saccharomycotina</taxon>
        <taxon>Saccharomycetes</taxon>
        <taxon>Saccharomycetales</taxon>
        <taxon>Saccharomycetaceae</taxon>
        <taxon>Eremothecium</taxon>
    </lineage>
</organism>
<feature type="transmembrane region" description="Helical" evidence="2">
    <location>
        <begin position="186"/>
        <end position="207"/>
    </location>
</feature>
<dbReference type="Pfam" id="PF12351">
    <property type="entry name" value="Fig1"/>
    <property type="match status" value="1"/>
</dbReference>
<proteinExistence type="predicted"/>